<dbReference type="STRING" id="6238.A8WSA5"/>
<dbReference type="eggNOG" id="ENOG502SEXN">
    <property type="taxonomic scope" value="Eukaryota"/>
</dbReference>
<feature type="chain" id="PRO_5002732228" evidence="4">
    <location>
        <begin position="23"/>
        <end position="1110"/>
    </location>
</feature>
<gene>
    <name evidence="6 8" type="ORF">CBG02205</name>
    <name evidence="6" type="ORF">CBG_02205</name>
</gene>
<dbReference type="KEGG" id="cbr:CBG_02205"/>
<keyword evidence="3" id="KW-0472">Membrane</keyword>
<feature type="region of interest" description="Disordered" evidence="2">
    <location>
        <begin position="209"/>
        <end position="307"/>
    </location>
</feature>
<dbReference type="GO" id="GO:0007219">
    <property type="term" value="P:Notch signaling pathway"/>
    <property type="evidence" value="ECO:0000318"/>
    <property type="project" value="GO_Central"/>
</dbReference>
<protein>
    <submittedName>
        <fullName evidence="6">Protein CBG02205</fullName>
    </submittedName>
</protein>
<keyword evidence="4" id="KW-0732">Signal</keyword>
<feature type="compositionally biased region" description="Low complexity" evidence="2">
    <location>
        <begin position="209"/>
        <end position="256"/>
    </location>
</feature>
<dbReference type="CDD" id="cd00054">
    <property type="entry name" value="EGF_CA"/>
    <property type="match status" value="1"/>
</dbReference>
<dbReference type="EMBL" id="HE601486">
    <property type="protein sequence ID" value="CAP23363.2"/>
    <property type="molecule type" value="Genomic_DNA"/>
</dbReference>
<feature type="disulfide bond" evidence="1">
    <location>
        <begin position="566"/>
        <end position="575"/>
    </location>
</feature>
<dbReference type="HOGENOM" id="CLU_004352_0_0_1"/>
<evidence type="ECO:0000256" key="2">
    <source>
        <dbReference type="SAM" id="MobiDB-lite"/>
    </source>
</evidence>
<evidence type="ECO:0000313" key="8">
    <source>
        <dbReference type="WormBase" id="CBG02205"/>
    </source>
</evidence>
<dbReference type="InParanoid" id="A8WSA5"/>
<dbReference type="PROSITE" id="PS00022">
    <property type="entry name" value="EGF_1"/>
    <property type="match status" value="1"/>
</dbReference>
<reference evidence="6 7" key="2">
    <citation type="journal article" date="2011" name="PLoS Genet.">
        <title>Caenorhabditis briggsae recombinant inbred line genotypes reveal inter-strain incompatibility and the evolution of recombination.</title>
        <authorList>
            <person name="Ross J.A."/>
            <person name="Koboldt D.C."/>
            <person name="Staisch J.E."/>
            <person name="Chamberlin H.M."/>
            <person name="Gupta B.P."/>
            <person name="Miller R.D."/>
            <person name="Baird S.E."/>
            <person name="Haag E.S."/>
        </authorList>
    </citation>
    <scope>NUCLEOTIDE SEQUENCE [LARGE SCALE GENOMIC DNA]</scope>
    <source>
        <strain evidence="6 7">AF16</strain>
    </source>
</reference>
<feature type="compositionally biased region" description="Polar residues" evidence="2">
    <location>
        <begin position="149"/>
        <end position="163"/>
    </location>
</feature>
<organism evidence="6 7">
    <name type="scientific">Caenorhabditis briggsae</name>
    <dbReference type="NCBI Taxonomy" id="6238"/>
    <lineage>
        <taxon>Eukaryota</taxon>
        <taxon>Metazoa</taxon>
        <taxon>Ecdysozoa</taxon>
        <taxon>Nematoda</taxon>
        <taxon>Chromadorea</taxon>
        <taxon>Rhabditida</taxon>
        <taxon>Rhabditina</taxon>
        <taxon>Rhabditomorpha</taxon>
        <taxon>Rhabditoidea</taxon>
        <taxon>Rhabditidae</taxon>
        <taxon>Peloderinae</taxon>
        <taxon>Caenorhabditis</taxon>
    </lineage>
</organism>
<evidence type="ECO:0000259" key="5">
    <source>
        <dbReference type="PROSITE" id="PS50026"/>
    </source>
</evidence>
<dbReference type="RefSeq" id="XP_045092066.1">
    <property type="nucleotide sequence ID" value="XM_045238252.1"/>
</dbReference>
<comment type="caution">
    <text evidence="1">Lacks conserved residue(s) required for the propagation of feature annotation.</text>
</comment>
<keyword evidence="3" id="KW-1133">Transmembrane helix</keyword>
<accession>A8WSA5</accession>
<feature type="compositionally biased region" description="Polar residues" evidence="2">
    <location>
        <begin position="273"/>
        <end position="298"/>
    </location>
</feature>
<feature type="region of interest" description="Disordered" evidence="2">
    <location>
        <begin position="149"/>
        <end position="168"/>
    </location>
</feature>
<name>A8WSA5_CAEBR</name>
<dbReference type="CTD" id="8581753"/>
<dbReference type="GeneID" id="8581753"/>
<dbReference type="SUPFAM" id="SSF57196">
    <property type="entry name" value="EGF/Laminin"/>
    <property type="match status" value="1"/>
</dbReference>
<keyword evidence="1" id="KW-1015">Disulfide bond</keyword>
<keyword evidence="1" id="KW-0245">EGF-like domain</keyword>
<dbReference type="PROSITE" id="PS50026">
    <property type="entry name" value="EGF_3"/>
    <property type="match status" value="1"/>
</dbReference>
<dbReference type="Proteomes" id="UP000008549">
    <property type="component" value="Unassembled WGS sequence"/>
</dbReference>
<dbReference type="GO" id="GO:0005112">
    <property type="term" value="F:Notch binding"/>
    <property type="evidence" value="ECO:0000318"/>
    <property type="project" value="GO_Central"/>
</dbReference>
<dbReference type="InterPro" id="IPR000742">
    <property type="entry name" value="EGF"/>
</dbReference>
<dbReference type="OMA" id="WLSAIWI"/>
<keyword evidence="7" id="KW-1185">Reference proteome</keyword>
<feature type="transmembrane region" description="Helical" evidence="3">
    <location>
        <begin position="865"/>
        <end position="884"/>
    </location>
</feature>
<dbReference type="AlphaFoldDB" id="A8WSA5"/>
<feature type="transmembrane region" description="Helical" evidence="3">
    <location>
        <begin position="668"/>
        <end position="688"/>
    </location>
</feature>
<evidence type="ECO:0000256" key="3">
    <source>
        <dbReference type="SAM" id="Phobius"/>
    </source>
</evidence>
<feature type="signal peptide" evidence="4">
    <location>
        <begin position="1"/>
        <end position="22"/>
    </location>
</feature>
<sequence length="1110" mass="124230">MRERAFLSGFVLSVVLISLVKPEETTDSSKVGTKKYSGLPDTCTILDIYSKASSVCQTLEEVLCNCSVSSDILETTATTKTANTSTISSEVTKWLYVYTTISSPYEPIYYENDTHCVFIYNVYWNNRTSLLTTTQSSLEITVTAMLPHSTNSKNPTTTQMSSGNSGGQIIDVENRITYSTVSYSSTGSNGNGITTSRKIDEDDVSQIFTSSTTGSSNIESSSPSQGVSISAPASSTSSFDPGSSGSYKSTYTTRSTELIKDSSTTSELRDGSILSSSTADPSTIPISTTPLSDSGDNSSSRDHITTTVDPSCSIKCPDGYIIGSSLCFYIADVSNIKSYQSALSYCQTVNLRNLISLEHLRNLNDLQILRTKSNVLQSTTWFFANGGGSAQERFEKQAQVFDINMLTAMTSPIAMTVGISYSTSNTSAICVLPRGVTCSYTKAVTTMSCGVRGNMMPNPTTISCEDTEQHKNYKIQLLSLWKTARCVTNEEQKVVRNKRMRMGKLDSNATVKAHILLVKPLFNLLGNSFKSFQMSTCWYTSDACTPDTCNGHGKCSDTLGDIKCDCDWGYEGGLCEVNKDRVSNTTDAFFKRLGNYILDFPTIYALQTNTWTFLTIFAKTLGKIYVSNGEDDPQETHQAARAFFMTLGTSCVLFFNDPYLFKISQATCRMFFIMIHFCFMGAMIQWMLEGYNANQVVRCVHLNEWEKDFKFRKSLGIMAAPRMSFPLILLALALALVFKSSAFYTKNFSYLILKLNSDWYYLPSTWTCLGVICNQTTSVWLSAIWIVLCLVVSTAAFAESSVLLTYRRPLYNLKIRQRIENNVGIIDGWVAEKCRRNTVLCFIGAWLLSITWLFAILASDERSKYFFGWTLTVVSTLYGSFSFFQGLYTDPNTWSTILWFAMKRFPARFAPNFDPISMWTREEVNELTKLPKDQQEIMKDQTLPLNKRIFLHHKWDRLLNEKLENGSGVEEALLEILRGEMKNRHVLSGSPLLKNQLQETFSEFVKSVSERPPRMDLLGVNAKSEAVTLCAEKGDGSARVAKFMLVPDIDVFKPAEFYEDAVDVDKKRLENEVDKECYKIAREEAVSQNKFMNSAIKFKLVIITKLKVKF</sequence>
<feature type="transmembrane region" description="Helical" evidence="3">
    <location>
        <begin position="783"/>
        <end position="806"/>
    </location>
</feature>
<proteinExistence type="predicted"/>
<dbReference type="FunCoup" id="A8WSA5">
    <property type="interactions" value="230"/>
</dbReference>
<keyword evidence="3" id="KW-0812">Transmembrane</keyword>
<dbReference type="Gene3D" id="2.10.25.10">
    <property type="entry name" value="Laminin"/>
    <property type="match status" value="1"/>
</dbReference>
<dbReference type="PROSITE" id="PS01186">
    <property type="entry name" value="EGF_2"/>
    <property type="match status" value="1"/>
</dbReference>
<evidence type="ECO:0000313" key="7">
    <source>
        <dbReference type="Proteomes" id="UP000008549"/>
    </source>
</evidence>
<feature type="domain" description="EGF-like" evidence="5">
    <location>
        <begin position="540"/>
        <end position="576"/>
    </location>
</feature>
<feature type="transmembrane region" description="Helical" evidence="3">
    <location>
        <begin position="839"/>
        <end position="859"/>
    </location>
</feature>
<evidence type="ECO:0000256" key="1">
    <source>
        <dbReference type="PROSITE-ProRule" id="PRU00076"/>
    </source>
</evidence>
<dbReference type="WormBase" id="CBG02205">
    <property type="protein sequence ID" value="CBP49421"/>
    <property type="gene ID" value="WBGene00025291"/>
</dbReference>
<reference evidence="6 7" key="1">
    <citation type="journal article" date="2003" name="PLoS Biol.">
        <title>The genome sequence of Caenorhabditis briggsae: a platform for comparative genomics.</title>
        <authorList>
            <person name="Stein L.D."/>
            <person name="Bao Z."/>
            <person name="Blasiar D."/>
            <person name="Blumenthal T."/>
            <person name="Brent M.R."/>
            <person name="Chen N."/>
            <person name="Chinwalla A."/>
            <person name="Clarke L."/>
            <person name="Clee C."/>
            <person name="Coghlan A."/>
            <person name="Coulson A."/>
            <person name="D'Eustachio P."/>
            <person name="Fitch D.H."/>
            <person name="Fulton L.A."/>
            <person name="Fulton R.E."/>
            <person name="Griffiths-Jones S."/>
            <person name="Harris T.W."/>
            <person name="Hillier L.W."/>
            <person name="Kamath R."/>
            <person name="Kuwabara P.E."/>
            <person name="Mardis E.R."/>
            <person name="Marra M.A."/>
            <person name="Miner T.L."/>
            <person name="Minx P."/>
            <person name="Mullikin J.C."/>
            <person name="Plumb R.W."/>
            <person name="Rogers J."/>
            <person name="Schein J.E."/>
            <person name="Sohrmann M."/>
            <person name="Spieth J."/>
            <person name="Stajich J.E."/>
            <person name="Wei C."/>
            <person name="Willey D."/>
            <person name="Wilson R.K."/>
            <person name="Durbin R."/>
            <person name="Waterston R.H."/>
        </authorList>
    </citation>
    <scope>NUCLEOTIDE SEQUENCE [LARGE SCALE GENOMIC DNA]</scope>
    <source>
        <strain evidence="6 7">AF16</strain>
    </source>
</reference>
<evidence type="ECO:0000313" key="6">
    <source>
        <dbReference type="EMBL" id="CAP23363.2"/>
    </source>
</evidence>
<evidence type="ECO:0000256" key="4">
    <source>
        <dbReference type="SAM" id="SignalP"/>
    </source>
</evidence>
<feature type="transmembrane region" description="Helical" evidence="3">
    <location>
        <begin position="715"/>
        <end position="738"/>
    </location>
</feature>